<proteinExistence type="predicted"/>
<organism evidence="2 3">
    <name type="scientific">Pseudalkalibacillus berkeleyi</name>
    <dbReference type="NCBI Taxonomy" id="1069813"/>
    <lineage>
        <taxon>Bacteria</taxon>
        <taxon>Bacillati</taxon>
        <taxon>Bacillota</taxon>
        <taxon>Bacilli</taxon>
        <taxon>Bacillales</taxon>
        <taxon>Fictibacillaceae</taxon>
        <taxon>Pseudalkalibacillus</taxon>
    </lineage>
</organism>
<name>A0ABS9GXA5_9BACL</name>
<comment type="caution">
    <text evidence="2">The sequence shown here is derived from an EMBL/GenBank/DDBJ whole genome shotgun (WGS) entry which is preliminary data.</text>
</comment>
<gene>
    <name evidence="2" type="ORF">L2716_06715</name>
</gene>
<dbReference type="Pfam" id="PF02627">
    <property type="entry name" value="CMD"/>
    <property type="match status" value="1"/>
</dbReference>
<dbReference type="SUPFAM" id="SSF69118">
    <property type="entry name" value="AhpD-like"/>
    <property type="match status" value="1"/>
</dbReference>
<sequence length="79" mass="9210">MTARIQVIESDQAEGKMKELYDRFNGQMANILKIHSLNPKSLEAHLDYYRVIMFGKSPLPRRLREMIATVVSTTNECFY</sequence>
<dbReference type="Proteomes" id="UP001649381">
    <property type="component" value="Unassembled WGS sequence"/>
</dbReference>
<dbReference type="EMBL" id="JAKIJS010000001">
    <property type="protein sequence ID" value="MCF6137417.1"/>
    <property type="molecule type" value="Genomic_DNA"/>
</dbReference>
<dbReference type="InterPro" id="IPR003779">
    <property type="entry name" value="CMD-like"/>
</dbReference>
<dbReference type="InterPro" id="IPR029032">
    <property type="entry name" value="AhpD-like"/>
</dbReference>
<dbReference type="Gene3D" id="1.20.1290.10">
    <property type="entry name" value="AhpD-like"/>
    <property type="match status" value="1"/>
</dbReference>
<evidence type="ECO:0000313" key="3">
    <source>
        <dbReference type="Proteomes" id="UP001649381"/>
    </source>
</evidence>
<protein>
    <submittedName>
        <fullName evidence="2">Carboxymuconolactone decarboxylase family protein</fullName>
    </submittedName>
</protein>
<accession>A0ABS9GXA5</accession>
<feature type="domain" description="Carboxymuconolactone decarboxylase-like" evidence="1">
    <location>
        <begin position="39"/>
        <end position="79"/>
    </location>
</feature>
<reference evidence="2 3" key="1">
    <citation type="submission" date="2022-01" db="EMBL/GenBank/DDBJ databases">
        <title>Alkalihalobacillus sp. EGI L200015, a novel bacterium isolated from a salt lake sediment.</title>
        <authorList>
            <person name="Gao L."/>
            <person name="Fang B.-Z."/>
            <person name="Li W.-J."/>
        </authorList>
    </citation>
    <scope>NUCLEOTIDE SEQUENCE [LARGE SCALE GENOMIC DNA]</scope>
    <source>
        <strain evidence="2 3">KCTC 12718</strain>
    </source>
</reference>
<evidence type="ECO:0000313" key="2">
    <source>
        <dbReference type="EMBL" id="MCF6137417.1"/>
    </source>
</evidence>
<keyword evidence="3" id="KW-1185">Reference proteome</keyword>
<evidence type="ECO:0000259" key="1">
    <source>
        <dbReference type="Pfam" id="PF02627"/>
    </source>
</evidence>